<keyword evidence="1 2" id="KW-0175">Coiled coil</keyword>
<dbReference type="RefSeq" id="XP_073802776.1">
    <property type="nucleotide sequence ID" value="XM_073946675.1"/>
</dbReference>
<reference evidence="5 6" key="2">
    <citation type="submission" date="2025-04" db="UniProtKB">
        <authorList>
            <consortium name="RefSeq"/>
        </authorList>
    </citation>
    <scope>IDENTIFICATION</scope>
    <source>
        <strain evidence="5 6">Tuebingen</strain>
    </source>
</reference>
<organism evidence="4 5">
    <name type="scientific">Danio rerio</name>
    <name type="common">Zebrafish</name>
    <name type="synonym">Brachydanio rerio</name>
    <dbReference type="NCBI Taxonomy" id="7955"/>
    <lineage>
        <taxon>Eukaryota</taxon>
        <taxon>Metazoa</taxon>
        <taxon>Chordata</taxon>
        <taxon>Craniata</taxon>
        <taxon>Vertebrata</taxon>
        <taxon>Euteleostomi</taxon>
        <taxon>Actinopterygii</taxon>
        <taxon>Neopterygii</taxon>
        <taxon>Teleostei</taxon>
        <taxon>Ostariophysi</taxon>
        <taxon>Cypriniformes</taxon>
        <taxon>Danionidae</taxon>
        <taxon>Danioninae</taxon>
        <taxon>Danio</taxon>
    </lineage>
</organism>
<dbReference type="GeneID" id="767671"/>
<evidence type="ECO:0000313" key="4">
    <source>
        <dbReference type="Proteomes" id="UP000000437"/>
    </source>
</evidence>
<dbReference type="Proteomes" id="UP000000437">
    <property type="component" value="Chromosome 4"/>
</dbReference>
<dbReference type="PANTHER" id="PTHR32083:SF34">
    <property type="entry name" value="COILED-COIL DOMAIN-CONTAINING PROTEIN 146"/>
    <property type="match status" value="1"/>
</dbReference>
<name>A0A8M2BC56_DANRE</name>
<feature type="coiled-coil region" evidence="2">
    <location>
        <begin position="674"/>
        <end position="732"/>
    </location>
</feature>
<feature type="region of interest" description="Disordered" evidence="3">
    <location>
        <begin position="1"/>
        <end position="34"/>
    </location>
</feature>
<feature type="compositionally biased region" description="Basic and acidic residues" evidence="3">
    <location>
        <begin position="13"/>
        <end position="22"/>
    </location>
</feature>
<dbReference type="OrthoDB" id="10262929at2759"/>
<feature type="coiled-coil region" evidence="2">
    <location>
        <begin position="92"/>
        <end position="143"/>
    </location>
</feature>
<evidence type="ECO:0000313" key="6">
    <source>
        <dbReference type="RefSeq" id="XP_068075839.1"/>
    </source>
</evidence>
<dbReference type="AlphaFoldDB" id="A0A8M2BC56"/>
<accession>A0A8M2BC56</accession>
<sequence>MMRQAQQRSSSPSHDDQQESSERATPISALAPEVDLNQEQPAVLSLNPALQCLEQLFSTGKISVEKVARLKASFNLLNETLRSSQDSEMQLLLEAKTLRMTLEQQRQELENAELFPEGPDTEVSRLKQTLLQYYNQLKEDEERDYQMQFQLECLKEEKLYLEKEYQDQPKQAELESRYATLKNSCEEVRKEVLKLRQEVRTLTESMETQQKHIKKEQLELEDLKNRVESNEAELAQVLLIPVQLRKEVDRVAHKKSELEKQVAKIEQHRLDNVEHQKSLEAKCEKVKEAIKEVVREQEGHKAQLVTAENKQDRLLTDLQMAKAKEAAFMDQRGLLEISMEQIVAEFISLRDKLARDTRLKDKLMLALKRNELQLKQARDALTNTQQQHERIQAQKETVSEADILLERRKDLEKEVENLKRNLISEQSMAGMKVQLVQEYVEKEQALIRESYRRRDELHHLHHLILIKTDEKEQKSRELLKAQLKYKQSKQELQGKGLVIQEHIKQTKETQTRLGVFAKLYEVTKSKRNKYLSLIQISDQNLALVQEKLAKLEENLKTLQSTAISKDKLLQRSRLQHSHSYKLRDDLKKEVSQTLQALQEMQQNREEQKLKLRKLTDTVNMLEQKKLHICKRYEAELQKRNQESVQLAEREKEWRIFNEKLGVLVKMTENSNLEMYDMEDEIRNLKMEQKEEERQNDLHKKQLSNKLALEEERVLLQIQLSEINDRVSELEEACVDDNRARNLNGEDPSPEELIEKIEQLEIHLADKEAQLLEMELVCEQVGRLSKRIQIKADNSNEDTLHLAKKVNELQAQIRKRSRKMMAVVAELSMRKAECMGLQQEMKEKELQLDLCQKHVEQGLPPSDSIENEWLRHLQDQHRRLADAERKAMLAEEDEWNQLPNGVYTTAELRPNAYIPIDDPLPVPKHYGALAPFKPTEPGANIRHIRKPKIKPIEI</sequence>
<keyword evidence="4" id="KW-1185">Reference proteome</keyword>
<evidence type="ECO:0000256" key="2">
    <source>
        <dbReference type="SAM" id="Coils"/>
    </source>
</evidence>
<dbReference type="GO" id="GO:0005856">
    <property type="term" value="C:cytoskeleton"/>
    <property type="evidence" value="ECO:0000318"/>
    <property type="project" value="GO_Central"/>
</dbReference>
<dbReference type="RefSeq" id="XP_005164957.1">
    <property type="nucleotide sequence ID" value="XM_005164900.5"/>
</dbReference>
<feature type="compositionally biased region" description="Polar residues" evidence="3">
    <location>
        <begin position="1"/>
        <end position="12"/>
    </location>
</feature>
<dbReference type="RefSeq" id="XP_073802774.1">
    <property type="nucleotide sequence ID" value="XM_073946673.1"/>
</dbReference>
<feature type="coiled-coil region" evidence="2">
    <location>
        <begin position="171"/>
        <end position="324"/>
    </location>
</feature>
<dbReference type="RefSeq" id="XP_073802775.1">
    <property type="nucleotide sequence ID" value="XM_073946674.1"/>
</dbReference>
<feature type="coiled-coil region" evidence="2">
    <location>
        <begin position="534"/>
        <end position="649"/>
    </location>
</feature>
<evidence type="ECO:0000256" key="3">
    <source>
        <dbReference type="SAM" id="MobiDB-lite"/>
    </source>
</evidence>
<dbReference type="AGR" id="ZFIN:ZDB-GENE-041210-217"/>
<protein>
    <submittedName>
        <fullName evidence="5 6">Coiled-coil domain-containing protein 146 isoform X1</fullName>
    </submittedName>
</protein>
<gene>
    <name evidence="5 6 7" type="primary">ccdc146</name>
    <name evidence="5 6" type="synonym">si:ch211-276e22.2</name>
    <name evidence="5 6" type="synonym">zgc:152979</name>
</gene>
<evidence type="ECO:0000313" key="5">
    <source>
        <dbReference type="RefSeq" id="XP_005164957.1"/>
    </source>
</evidence>
<dbReference type="CTD" id="57639"/>
<dbReference type="PANTHER" id="PTHR32083">
    <property type="entry name" value="CILIA AND FLAGELLA-ASSOCIATED PROTEIN 58-RELATED"/>
    <property type="match status" value="1"/>
</dbReference>
<reference evidence="4" key="1">
    <citation type="journal article" date="2013" name="Nature">
        <title>The zebrafish reference genome sequence and its relationship to the human genome.</title>
        <authorList>
            <consortium name="Genome Reference Consortium Zebrafish"/>
            <person name="Howe K."/>
            <person name="Clark M.D."/>
            <person name="Torroja C.F."/>
            <person name="Torrance J."/>
            <person name="Berthelot C."/>
            <person name="Muffato M."/>
            <person name="Collins J.E."/>
            <person name="Humphray S."/>
            <person name="McLaren K."/>
            <person name="Matthews L."/>
            <person name="McLaren S."/>
            <person name="Sealy I."/>
            <person name="Caccamo M."/>
            <person name="Churcher C."/>
            <person name="Scott C."/>
            <person name="Barrett J.C."/>
            <person name="Koch R."/>
            <person name="Rauch G.J."/>
            <person name="White S."/>
            <person name="Chow W."/>
            <person name="Kilian B."/>
            <person name="Quintais L.T."/>
            <person name="Guerra-Assuncao J.A."/>
            <person name="Zhou Y."/>
            <person name="Gu Y."/>
            <person name="Yen J."/>
            <person name="Vogel J.H."/>
            <person name="Eyre T."/>
            <person name="Redmond S."/>
            <person name="Banerjee R."/>
            <person name="Chi J."/>
            <person name="Fu B."/>
            <person name="Langley E."/>
            <person name="Maguire S.F."/>
            <person name="Laird G.K."/>
            <person name="Lloyd D."/>
            <person name="Kenyon E."/>
            <person name="Donaldson S."/>
            <person name="Sehra H."/>
            <person name="Almeida-King J."/>
            <person name="Loveland J."/>
            <person name="Trevanion S."/>
            <person name="Jones M."/>
            <person name="Quail M."/>
            <person name="Willey D."/>
            <person name="Hunt A."/>
            <person name="Burton J."/>
            <person name="Sims S."/>
            <person name="McLay K."/>
            <person name="Plumb B."/>
            <person name="Davis J."/>
            <person name="Clee C."/>
            <person name="Oliver K."/>
            <person name="Clark R."/>
            <person name="Riddle C."/>
            <person name="Elliot D."/>
            <person name="Eliott D."/>
            <person name="Threadgold G."/>
            <person name="Harden G."/>
            <person name="Ware D."/>
            <person name="Begum S."/>
            <person name="Mortimore B."/>
            <person name="Mortimer B."/>
            <person name="Kerry G."/>
            <person name="Heath P."/>
            <person name="Phillimore B."/>
            <person name="Tracey A."/>
            <person name="Corby N."/>
            <person name="Dunn M."/>
            <person name="Johnson C."/>
            <person name="Wood J."/>
            <person name="Clark S."/>
            <person name="Pelan S."/>
            <person name="Griffiths G."/>
            <person name="Smith M."/>
            <person name="Glithero R."/>
            <person name="Howden P."/>
            <person name="Barker N."/>
            <person name="Lloyd C."/>
            <person name="Stevens C."/>
            <person name="Harley J."/>
            <person name="Holt K."/>
            <person name="Panagiotidis G."/>
            <person name="Lovell J."/>
            <person name="Beasley H."/>
            <person name="Henderson C."/>
            <person name="Gordon D."/>
            <person name="Auger K."/>
            <person name="Wright D."/>
            <person name="Collins J."/>
            <person name="Raisen C."/>
            <person name="Dyer L."/>
            <person name="Leung K."/>
            <person name="Robertson L."/>
            <person name="Ambridge K."/>
            <person name="Leongamornlert D."/>
            <person name="McGuire S."/>
            <person name="Gilderthorp R."/>
            <person name="Griffiths C."/>
            <person name="Manthravadi D."/>
            <person name="Nichol S."/>
            <person name="Barker G."/>
            <person name="Whitehead S."/>
            <person name="Kay M."/>
            <person name="Brown J."/>
            <person name="Murnane C."/>
            <person name="Gray E."/>
            <person name="Humphries M."/>
            <person name="Sycamore N."/>
            <person name="Barker D."/>
            <person name="Saunders D."/>
            <person name="Wallis J."/>
            <person name="Babbage A."/>
            <person name="Hammond S."/>
            <person name="Mashreghi-Mohammadi M."/>
            <person name="Barr L."/>
            <person name="Martin S."/>
            <person name="Wray P."/>
            <person name="Ellington A."/>
            <person name="Matthews N."/>
            <person name="Ellwood M."/>
            <person name="Woodmansey R."/>
            <person name="Clark G."/>
            <person name="Cooper J."/>
            <person name="Cooper J."/>
            <person name="Tromans A."/>
            <person name="Grafham D."/>
            <person name="Skuce C."/>
            <person name="Pandian R."/>
            <person name="Andrews R."/>
            <person name="Harrison E."/>
            <person name="Kimberley A."/>
            <person name="Garnett J."/>
            <person name="Fosker N."/>
            <person name="Hall R."/>
            <person name="Garner P."/>
            <person name="Kelly D."/>
            <person name="Bird C."/>
            <person name="Palmer S."/>
            <person name="Gehring I."/>
            <person name="Berger A."/>
            <person name="Dooley C.M."/>
            <person name="Ersan-Urun Z."/>
            <person name="Eser C."/>
            <person name="Geiger H."/>
            <person name="Geisler M."/>
            <person name="Karotki L."/>
            <person name="Kirn A."/>
            <person name="Konantz J."/>
            <person name="Konantz M."/>
            <person name="Oberlander M."/>
            <person name="Rudolph-Geiger S."/>
            <person name="Teucke M."/>
            <person name="Lanz C."/>
            <person name="Raddatz G."/>
            <person name="Osoegawa K."/>
            <person name="Zhu B."/>
            <person name="Rapp A."/>
            <person name="Widaa S."/>
            <person name="Langford C."/>
            <person name="Yang F."/>
            <person name="Schuster S.C."/>
            <person name="Carter N.P."/>
            <person name="Harrow J."/>
            <person name="Ning Z."/>
            <person name="Herrero J."/>
            <person name="Searle S.M."/>
            <person name="Enright A."/>
            <person name="Geisler R."/>
            <person name="Plasterk R.H."/>
            <person name="Lee C."/>
            <person name="Westerfield M."/>
            <person name="de Jong P.J."/>
            <person name="Zon L.I."/>
            <person name="Postlethwait J.H."/>
            <person name="Nusslein-Volhard C."/>
            <person name="Hubbard T.J."/>
            <person name="Roest Crollius H."/>
            <person name="Rogers J."/>
            <person name="Stemple D.L."/>
        </authorList>
    </citation>
    <scope>NUCLEOTIDE SEQUENCE [LARGE SCALE GENOMIC DNA]</scope>
    <source>
        <strain evidence="4">Tuebingen</strain>
    </source>
</reference>
<evidence type="ECO:0000313" key="7">
    <source>
        <dbReference type="ZFIN" id="ZDB-GENE-041210-217"/>
    </source>
</evidence>
<evidence type="ECO:0000256" key="1">
    <source>
        <dbReference type="ARBA" id="ARBA00023054"/>
    </source>
</evidence>
<feature type="coiled-coil region" evidence="2">
    <location>
        <begin position="360"/>
        <end position="428"/>
    </location>
</feature>
<proteinExistence type="predicted"/>
<dbReference type="Gene3D" id="1.10.287.1490">
    <property type="match status" value="1"/>
</dbReference>
<dbReference type="ZFIN" id="ZDB-GENE-041210-217">
    <property type="gene designation" value="ccdc146"/>
</dbReference>
<dbReference type="RefSeq" id="XP_068075839.1">
    <property type="nucleotide sequence ID" value="XM_068219738.1"/>
</dbReference>